<name>C0PNG0_MAIZE</name>
<keyword evidence="1" id="KW-0472">Membrane</keyword>
<keyword evidence="1" id="KW-1133">Transmembrane helix</keyword>
<feature type="transmembrane region" description="Helical" evidence="1">
    <location>
        <begin position="129"/>
        <end position="151"/>
    </location>
</feature>
<protein>
    <submittedName>
        <fullName evidence="2">Uncharacterized protein</fullName>
    </submittedName>
</protein>
<keyword evidence="1" id="KW-0812">Transmembrane</keyword>
<dbReference type="EMBL" id="BT069829">
    <property type="protein sequence ID" value="ACN36726.1"/>
    <property type="molecule type" value="mRNA"/>
</dbReference>
<reference evidence="2" key="2">
    <citation type="submission" date="2012-06" db="EMBL/GenBank/DDBJ databases">
        <authorList>
            <person name="Yu Y."/>
            <person name="Currie J."/>
            <person name="Lomeli R."/>
            <person name="Angelova A."/>
            <person name="Collura K."/>
            <person name="Wissotski M."/>
            <person name="Campos D."/>
            <person name="Kudrna D."/>
            <person name="Golser W."/>
            <person name="Ashely E."/>
            <person name="Descour A."/>
            <person name="Fernandes J."/>
            <person name="Soderlund C."/>
            <person name="Walbot V."/>
        </authorList>
    </citation>
    <scope>NUCLEOTIDE SEQUENCE</scope>
    <source>
        <strain evidence="2">B73</strain>
    </source>
</reference>
<evidence type="ECO:0000313" key="2">
    <source>
        <dbReference type="EMBL" id="ACN36726.1"/>
    </source>
</evidence>
<proteinExistence type="evidence at transcript level"/>
<reference evidence="2" key="1">
    <citation type="journal article" date="2009" name="PLoS Genet.">
        <title>Sequencing, mapping, and analysis of 27,455 maize full-length cDNAs.</title>
        <authorList>
            <person name="Soderlund C."/>
            <person name="Descour A."/>
            <person name="Kudrna D."/>
            <person name="Bomhoff M."/>
            <person name="Boyd L."/>
            <person name="Currie J."/>
            <person name="Angelova A."/>
            <person name="Collura K."/>
            <person name="Wissotski M."/>
            <person name="Ashley E."/>
            <person name="Morrow D."/>
            <person name="Fernandes J."/>
            <person name="Walbot V."/>
            <person name="Yu Y."/>
        </authorList>
    </citation>
    <scope>NUCLEOTIDE SEQUENCE</scope>
    <source>
        <strain evidence="2">B73</strain>
    </source>
</reference>
<feature type="transmembrane region" description="Helical" evidence="1">
    <location>
        <begin position="171"/>
        <end position="189"/>
    </location>
</feature>
<evidence type="ECO:0000256" key="1">
    <source>
        <dbReference type="SAM" id="Phobius"/>
    </source>
</evidence>
<accession>C0PNG0</accession>
<sequence length="208" mass="23433">MSLYLTIAEACHQGHLRLAGEEDAPAATGSSSIAVIWWSGKRASHRCDLESPRSSSWCKQNIIKRAIFCILGCFNQEIFQSMSINSSCSDNGRSTMSNLLIERSLPLNFFSSSLTSLTWIFLKALRRRYGTWMTTAFLLPVTSIWIALLMYRSLRSLLSSWATESSNSEGSRPFSFWIFFLAVYILPSLRRRTHRTRGQIDGGAAEVS</sequence>
<organism evidence="2">
    <name type="scientific">Zea mays</name>
    <name type="common">Maize</name>
    <dbReference type="NCBI Taxonomy" id="4577"/>
    <lineage>
        <taxon>Eukaryota</taxon>
        <taxon>Viridiplantae</taxon>
        <taxon>Streptophyta</taxon>
        <taxon>Embryophyta</taxon>
        <taxon>Tracheophyta</taxon>
        <taxon>Spermatophyta</taxon>
        <taxon>Magnoliopsida</taxon>
        <taxon>Liliopsida</taxon>
        <taxon>Poales</taxon>
        <taxon>Poaceae</taxon>
        <taxon>PACMAD clade</taxon>
        <taxon>Panicoideae</taxon>
        <taxon>Andropogonodae</taxon>
        <taxon>Andropogoneae</taxon>
        <taxon>Tripsacinae</taxon>
        <taxon>Zea</taxon>
    </lineage>
</organism>
<dbReference type="AlphaFoldDB" id="C0PNG0"/>